<keyword evidence="2" id="KW-1185">Reference proteome</keyword>
<dbReference type="InterPro" id="IPR023833">
    <property type="entry name" value="Signal_pept_SipW-depend-type"/>
</dbReference>
<reference evidence="1 2" key="1">
    <citation type="submission" date="2019-08" db="EMBL/GenBank/DDBJ databases">
        <title>In-depth cultivation of the pig gut microbiome towards novel bacterial diversity and tailored functional studies.</title>
        <authorList>
            <person name="Wylensek D."/>
            <person name="Hitch T.C.A."/>
            <person name="Clavel T."/>
        </authorList>
    </citation>
    <scope>NUCLEOTIDE SEQUENCE [LARGE SCALE GENOMIC DNA]</scope>
    <source>
        <strain evidence="1 2">WCA-389-WT-23D1</strain>
    </source>
</reference>
<protein>
    <recommendedName>
        <fullName evidence="3">Camelysin metallo-endopeptidase</fullName>
    </recommendedName>
</protein>
<sequence length="229" mass="25043">MALTSRKAKQTMKKKKIMTIALALSVVSIIAAGGSLAYFTDKDQKENVFIMGNVDIELEEQFQQDSKLIPGGENMNLVEKMVDVKNAGSEDAYVRVHIGVPKAADPCIHLVKGKAPDSISYPWVWSDETYDVTYENKDYTVHMATYQRRMAEEGKTVIPAIEAVYMDSAVTNTTISELKDYGAVADGKLDIKVMAEGVQAEGFGDAESAFAAAFGEISETNNPFTGYSK</sequence>
<dbReference type="Pfam" id="PF12389">
    <property type="entry name" value="Peptidase_M73"/>
    <property type="match status" value="1"/>
</dbReference>
<gene>
    <name evidence="1" type="ORF">FYJ39_13375</name>
</gene>
<accession>A0A7X2TDG5</accession>
<evidence type="ECO:0008006" key="3">
    <source>
        <dbReference type="Google" id="ProtNLM"/>
    </source>
</evidence>
<comment type="caution">
    <text evidence="1">The sequence shown here is derived from an EMBL/GenBank/DDBJ whole genome shotgun (WGS) entry which is preliminary data.</text>
</comment>
<proteinExistence type="predicted"/>
<dbReference type="NCBIfam" id="TIGR04088">
    <property type="entry name" value="cognate_SipW"/>
    <property type="match status" value="1"/>
</dbReference>
<dbReference type="Proteomes" id="UP000429958">
    <property type="component" value="Unassembled WGS sequence"/>
</dbReference>
<organism evidence="1 2">
    <name type="scientific">Clostridium porci</name>
    <dbReference type="NCBI Taxonomy" id="2605778"/>
    <lineage>
        <taxon>Bacteria</taxon>
        <taxon>Bacillati</taxon>
        <taxon>Bacillota</taxon>
        <taxon>Clostridia</taxon>
        <taxon>Eubacteriales</taxon>
        <taxon>Clostridiaceae</taxon>
        <taxon>Clostridium</taxon>
    </lineage>
</organism>
<evidence type="ECO:0000313" key="2">
    <source>
        <dbReference type="Proteomes" id="UP000429958"/>
    </source>
</evidence>
<dbReference type="EMBL" id="VUMD01000012">
    <property type="protein sequence ID" value="MSS37540.1"/>
    <property type="molecule type" value="Genomic_DNA"/>
</dbReference>
<dbReference type="InterPro" id="IPR022121">
    <property type="entry name" value="Peptidase_M73_camelysin"/>
</dbReference>
<evidence type="ECO:0000313" key="1">
    <source>
        <dbReference type="EMBL" id="MSS37540.1"/>
    </source>
</evidence>
<name>A0A7X2TDG5_9CLOT</name>
<dbReference type="AlphaFoldDB" id="A0A7X2TDG5"/>